<gene>
    <name evidence="3" type="ORF">ATL45_4868</name>
    <name evidence="4" type="ORF">SAMN05421805_106143</name>
</gene>
<dbReference type="RefSeq" id="WP_093153850.1">
    <property type="nucleotide sequence ID" value="NZ_FOUP01000006.1"/>
</dbReference>
<evidence type="ECO:0000256" key="1">
    <source>
        <dbReference type="PROSITE-ProRule" id="PRU00325"/>
    </source>
</evidence>
<proteinExistence type="predicted"/>
<reference evidence="3 6" key="2">
    <citation type="submission" date="2018-10" db="EMBL/GenBank/DDBJ databases">
        <title>Sequencing the genomes of 1000 actinobacteria strains.</title>
        <authorList>
            <person name="Klenk H.-P."/>
        </authorList>
    </citation>
    <scope>NUCLEOTIDE SEQUENCE [LARGE SCALE GENOMIC DNA]</scope>
    <source>
        <strain evidence="3 6">DSM 45119</strain>
    </source>
</reference>
<evidence type="ECO:0000313" key="5">
    <source>
        <dbReference type="Proteomes" id="UP000199398"/>
    </source>
</evidence>
<evidence type="ECO:0000313" key="4">
    <source>
        <dbReference type="EMBL" id="SFN70544.1"/>
    </source>
</evidence>
<feature type="domain" description="SWIM-type" evidence="2">
    <location>
        <begin position="115"/>
        <end position="150"/>
    </location>
</feature>
<dbReference type="EMBL" id="FOUP01000006">
    <property type="protein sequence ID" value="SFN70544.1"/>
    <property type="molecule type" value="Genomic_DNA"/>
</dbReference>
<reference evidence="4 5" key="1">
    <citation type="submission" date="2016-10" db="EMBL/GenBank/DDBJ databases">
        <authorList>
            <person name="de Groot N.N."/>
        </authorList>
    </citation>
    <scope>NUCLEOTIDE SEQUENCE [LARGE SCALE GENOMIC DNA]</scope>
    <source>
        <strain evidence="4 5">CPCC 201259</strain>
    </source>
</reference>
<evidence type="ECO:0000259" key="2">
    <source>
        <dbReference type="PROSITE" id="PS50966"/>
    </source>
</evidence>
<dbReference type="EMBL" id="RBXX01000002">
    <property type="protein sequence ID" value="RKT86491.1"/>
    <property type="molecule type" value="Genomic_DNA"/>
</dbReference>
<keyword evidence="1" id="KW-0862">Zinc</keyword>
<dbReference type="PANTHER" id="PTHR38133:SF1">
    <property type="entry name" value="SLR1429 PROTEIN"/>
    <property type="match status" value="1"/>
</dbReference>
<dbReference type="Proteomes" id="UP000270697">
    <property type="component" value="Unassembled WGS sequence"/>
</dbReference>
<evidence type="ECO:0000313" key="6">
    <source>
        <dbReference type="Proteomes" id="UP000270697"/>
    </source>
</evidence>
<dbReference type="Proteomes" id="UP000199398">
    <property type="component" value="Unassembled WGS sequence"/>
</dbReference>
<keyword evidence="1" id="KW-0479">Metal-binding</keyword>
<keyword evidence="6" id="KW-1185">Reference proteome</keyword>
<protein>
    <submittedName>
        <fullName evidence="4">Uncharacterized conserved protein, contains Zn finger domain</fullName>
    </submittedName>
    <submittedName>
        <fullName evidence="3">Zn finger protein</fullName>
    </submittedName>
</protein>
<organism evidence="4 5">
    <name type="scientific">Saccharopolyspora antimicrobica</name>
    <dbReference type="NCBI Taxonomy" id="455193"/>
    <lineage>
        <taxon>Bacteria</taxon>
        <taxon>Bacillati</taxon>
        <taxon>Actinomycetota</taxon>
        <taxon>Actinomycetes</taxon>
        <taxon>Pseudonocardiales</taxon>
        <taxon>Pseudonocardiaceae</taxon>
        <taxon>Saccharopolyspora</taxon>
    </lineage>
</organism>
<evidence type="ECO:0000313" key="3">
    <source>
        <dbReference type="EMBL" id="RKT86491.1"/>
    </source>
</evidence>
<name>A0A1I5B768_9PSEU</name>
<sequence length="249" mass="27197">MSKKSDATAFGVTWWGRRWRRALESLGATYPNPRLPQGRLLARNGAVRDLVVAPGTVSAQVHARNKALPVTLTLPVFTDTEWRTAVAALAGQLRHAAALLRGELPEDVDDTLREVDLSLFPKTGELGSTCSCTSRAKPCAHAAAVHYVLAPMLDSDPFLLTSLRGRDRDRLLAELRATRSAPDLDPAALFTARGDLAAIEVHPQRPDERTPEALHLLGRAPGVDERAWRQLITAAQRARVRAWELAEGS</sequence>
<keyword evidence="1" id="KW-0863">Zinc-finger</keyword>
<dbReference type="OrthoDB" id="188274at2"/>
<accession>A0A1I5B768</accession>
<dbReference type="PROSITE" id="PS50966">
    <property type="entry name" value="ZF_SWIM"/>
    <property type="match status" value="1"/>
</dbReference>
<dbReference type="PANTHER" id="PTHR38133">
    <property type="entry name" value="SLR1429 PROTEIN"/>
    <property type="match status" value="1"/>
</dbReference>
<dbReference type="AlphaFoldDB" id="A0A1I5B768"/>
<dbReference type="InterPro" id="IPR007527">
    <property type="entry name" value="Znf_SWIM"/>
</dbReference>
<dbReference type="GO" id="GO:0008270">
    <property type="term" value="F:zinc ion binding"/>
    <property type="evidence" value="ECO:0007669"/>
    <property type="project" value="UniProtKB-KW"/>
</dbReference>
<dbReference type="Pfam" id="PF04434">
    <property type="entry name" value="SWIM"/>
    <property type="match status" value="1"/>
</dbReference>
<dbReference type="STRING" id="455193.SAMN05421805_106143"/>